<evidence type="ECO:0000256" key="1">
    <source>
        <dbReference type="ARBA" id="ARBA00004651"/>
    </source>
</evidence>
<feature type="transmembrane region" description="Helical" evidence="7">
    <location>
        <begin position="308"/>
        <end position="337"/>
    </location>
</feature>
<organism evidence="10 11">
    <name type="scientific">Muiribacterium halophilum</name>
    <dbReference type="NCBI Taxonomy" id="2053465"/>
    <lineage>
        <taxon>Bacteria</taxon>
        <taxon>Candidatus Muiribacteriota</taxon>
        <taxon>Candidatus Muiribacteriia</taxon>
        <taxon>Candidatus Muiribacteriales</taxon>
        <taxon>Candidatus Muiribacteriaceae</taxon>
        <taxon>Candidatus Muiribacterium</taxon>
    </lineage>
</organism>
<keyword evidence="3" id="KW-1003">Cell membrane</keyword>
<evidence type="ECO:0000259" key="9">
    <source>
        <dbReference type="Pfam" id="PF12704"/>
    </source>
</evidence>
<dbReference type="GO" id="GO:0044874">
    <property type="term" value="P:lipoprotein localization to outer membrane"/>
    <property type="evidence" value="ECO:0007669"/>
    <property type="project" value="TreeGrafter"/>
</dbReference>
<evidence type="ECO:0000259" key="8">
    <source>
        <dbReference type="Pfam" id="PF02687"/>
    </source>
</evidence>
<dbReference type="AlphaFoldDB" id="A0A2N5ZL47"/>
<evidence type="ECO:0008006" key="12">
    <source>
        <dbReference type="Google" id="ProtNLM"/>
    </source>
</evidence>
<accession>A0A2N5ZL47</accession>
<name>A0A2N5ZL47_MUIH1</name>
<keyword evidence="5 7" id="KW-1133">Transmembrane helix</keyword>
<comment type="subcellular location">
    <subcellularLocation>
        <location evidence="1">Cell membrane</location>
        <topology evidence="1">Multi-pass membrane protein</topology>
    </subcellularLocation>
</comment>
<dbReference type="InterPro" id="IPR003838">
    <property type="entry name" value="ABC3_permease_C"/>
</dbReference>
<protein>
    <recommendedName>
        <fullName evidence="12">ABC3 transporter permease protein domain-containing protein</fullName>
    </recommendedName>
</protein>
<feature type="domain" description="MacB-like periplasmic core" evidence="9">
    <location>
        <begin position="19"/>
        <end position="212"/>
    </location>
</feature>
<dbReference type="PANTHER" id="PTHR30489:SF0">
    <property type="entry name" value="LIPOPROTEIN-RELEASING SYSTEM TRANSMEMBRANE PROTEIN LOLE"/>
    <property type="match status" value="1"/>
</dbReference>
<dbReference type="Proteomes" id="UP000234857">
    <property type="component" value="Unassembled WGS sequence"/>
</dbReference>
<keyword evidence="6 7" id="KW-0472">Membrane</keyword>
<dbReference type="InterPro" id="IPR025857">
    <property type="entry name" value="MacB_PCD"/>
</dbReference>
<dbReference type="EMBL" id="PKTG01000032">
    <property type="protein sequence ID" value="PLX19400.1"/>
    <property type="molecule type" value="Genomic_DNA"/>
</dbReference>
<comment type="similarity">
    <text evidence="2">Belongs to the ABC-4 integral membrane protein family. LolC/E subfamily.</text>
</comment>
<evidence type="ECO:0000256" key="6">
    <source>
        <dbReference type="ARBA" id="ARBA00023136"/>
    </source>
</evidence>
<evidence type="ECO:0000313" key="10">
    <source>
        <dbReference type="EMBL" id="PLX19400.1"/>
    </source>
</evidence>
<dbReference type="PANTHER" id="PTHR30489">
    <property type="entry name" value="LIPOPROTEIN-RELEASING SYSTEM TRANSMEMBRANE PROTEIN LOLE"/>
    <property type="match status" value="1"/>
</dbReference>
<evidence type="ECO:0000256" key="7">
    <source>
        <dbReference type="SAM" id="Phobius"/>
    </source>
</evidence>
<reference evidence="10 11" key="1">
    <citation type="submission" date="2017-11" db="EMBL/GenBank/DDBJ databases">
        <title>Genome-resolved metagenomics identifies genetic mobility, metabolic interactions, and unexpected diversity in perchlorate-reducing communities.</title>
        <authorList>
            <person name="Barnum T.P."/>
            <person name="Figueroa I.A."/>
            <person name="Carlstrom C.I."/>
            <person name="Lucas L.N."/>
            <person name="Engelbrektson A.L."/>
            <person name="Coates J.D."/>
        </authorList>
    </citation>
    <scope>NUCLEOTIDE SEQUENCE [LARGE SCALE GENOMIC DNA]</scope>
    <source>
        <strain evidence="10">BM706</strain>
    </source>
</reference>
<proteinExistence type="inferred from homology"/>
<evidence type="ECO:0000256" key="4">
    <source>
        <dbReference type="ARBA" id="ARBA00022692"/>
    </source>
</evidence>
<dbReference type="Pfam" id="PF12704">
    <property type="entry name" value="MacB_PCD"/>
    <property type="match status" value="1"/>
</dbReference>
<evidence type="ECO:0000313" key="11">
    <source>
        <dbReference type="Proteomes" id="UP000234857"/>
    </source>
</evidence>
<feature type="transmembrane region" description="Helical" evidence="7">
    <location>
        <begin position="265"/>
        <end position="288"/>
    </location>
</feature>
<dbReference type="InterPro" id="IPR051447">
    <property type="entry name" value="Lipoprotein-release_system"/>
</dbReference>
<feature type="transmembrane region" description="Helical" evidence="7">
    <location>
        <begin position="20"/>
        <end position="40"/>
    </location>
</feature>
<sequence>MNDIIKIASRNITRNKRRTFLTVTIMTLGIIVYIFGMGYMDGIIESAFERSRKMTGEIRMTHKDFELKEKTRDLRANVSYDQVKGIEDQKNILYANKRIRFGGVIFFKDKERNAMGVGIEKGDLDVFEMSSSLIKGKLEDFQKQGKALVGVELAKKLDIGIGDSFTVMTSTQYESISAQNYNVAGIINDRNPALNQIFFINLDDAQYLLDMDGAFTEMALFLKDIKLKDQTVVNLKENYKELDIKAWNKIGINNQMDSWMKITEVVFLLIFGVLAAIGILNTMMMIVFERRREMGVLESMGMRKKEILSMMTLEGLVMGIIGTILGIVFGVVITYYFQVHGIDYGEATKDIMAEYNMDTVIYPLVKVKNLIVSIFIGIVFSFIGALLPVLPQLKKNPAELLKKS</sequence>
<evidence type="ECO:0000256" key="5">
    <source>
        <dbReference type="ARBA" id="ARBA00022989"/>
    </source>
</evidence>
<evidence type="ECO:0000256" key="3">
    <source>
        <dbReference type="ARBA" id="ARBA00022475"/>
    </source>
</evidence>
<comment type="caution">
    <text evidence="10">The sequence shown here is derived from an EMBL/GenBank/DDBJ whole genome shotgun (WGS) entry which is preliminary data.</text>
</comment>
<dbReference type="GO" id="GO:0098797">
    <property type="term" value="C:plasma membrane protein complex"/>
    <property type="evidence" value="ECO:0007669"/>
    <property type="project" value="TreeGrafter"/>
</dbReference>
<dbReference type="Pfam" id="PF02687">
    <property type="entry name" value="FtsX"/>
    <property type="match status" value="1"/>
</dbReference>
<gene>
    <name evidence="10" type="ORF">C0601_01890</name>
</gene>
<evidence type="ECO:0000256" key="2">
    <source>
        <dbReference type="ARBA" id="ARBA00005236"/>
    </source>
</evidence>
<feature type="transmembrane region" description="Helical" evidence="7">
    <location>
        <begin position="370"/>
        <end position="390"/>
    </location>
</feature>
<keyword evidence="4 7" id="KW-0812">Transmembrane</keyword>
<feature type="domain" description="ABC3 transporter permease C-terminal" evidence="8">
    <location>
        <begin position="266"/>
        <end position="397"/>
    </location>
</feature>